<gene>
    <name evidence="1" type="ORF">AWB67_07500</name>
</gene>
<dbReference type="AlphaFoldDB" id="A0A158L3E5"/>
<accession>A0A158L3E5</accession>
<protein>
    <submittedName>
        <fullName evidence="1">Uncharacterized protein</fullName>
    </submittedName>
</protein>
<dbReference type="Proteomes" id="UP000054925">
    <property type="component" value="Unassembled WGS sequence"/>
</dbReference>
<keyword evidence="2" id="KW-1185">Reference proteome</keyword>
<proteinExistence type="predicted"/>
<dbReference type="EMBL" id="FCOL02000398">
    <property type="protein sequence ID" value="SAL87917.1"/>
    <property type="molecule type" value="Genomic_DNA"/>
</dbReference>
<name>A0A158L3E5_9BURK</name>
<sequence>MDALHPEILALVIDAMHLRGIGEHAGGRVAHARAVLPAAFPELVDDVHVLVGDVVALVARGDLVLAEHLHAALGEPRDDVPADAPARQMIERRHAPREHVGRLVIGVARHAQAEIARGVGHRGERHERVLLGHLRAMTQGGVDVAAVHVVYADAVGHEQRVDQAAFQRLREIDPVIERVVLERTVARMPPHARRVMHRAMQRKRVDADLLLRIRCGGSHRYGLSPLIVTR</sequence>
<evidence type="ECO:0000313" key="2">
    <source>
        <dbReference type="Proteomes" id="UP000054925"/>
    </source>
</evidence>
<reference evidence="1" key="1">
    <citation type="submission" date="2016-01" db="EMBL/GenBank/DDBJ databases">
        <authorList>
            <person name="Peeters C."/>
        </authorList>
    </citation>
    <scope>NUCLEOTIDE SEQUENCE [LARGE SCALE GENOMIC DNA]</scope>
    <source>
        <strain evidence="1">LMG 22937</strain>
    </source>
</reference>
<organism evidence="1 2">
    <name type="scientific">Caballeronia terrestris</name>
    <dbReference type="NCBI Taxonomy" id="1226301"/>
    <lineage>
        <taxon>Bacteria</taxon>
        <taxon>Pseudomonadati</taxon>
        <taxon>Pseudomonadota</taxon>
        <taxon>Betaproteobacteria</taxon>
        <taxon>Burkholderiales</taxon>
        <taxon>Burkholderiaceae</taxon>
        <taxon>Caballeronia</taxon>
    </lineage>
</organism>
<evidence type="ECO:0000313" key="1">
    <source>
        <dbReference type="EMBL" id="SAL87917.1"/>
    </source>
</evidence>
<comment type="caution">
    <text evidence="1">The sequence shown here is derived from an EMBL/GenBank/DDBJ whole genome shotgun (WGS) entry which is preliminary data.</text>
</comment>